<evidence type="ECO:0000313" key="1">
    <source>
        <dbReference type="EMBL" id="KPL73574.1"/>
    </source>
</evidence>
<evidence type="ECO:0008006" key="3">
    <source>
        <dbReference type="Google" id="ProtNLM"/>
    </source>
</evidence>
<protein>
    <recommendedName>
        <fullName evidence="3">Transcriptional regulator</fullName>
    </recommendedName>
</protein>
<sequence>MSNESTRSAVEQMARADFESAYRKGFWRSMLSWLAQEKNELLPFDEVRKSLPWRGEHWVGLRQIELDKVVGSVGRYRDFDRAFLPRQKRTERRWVSIDSAHLQEIVLPPIEVYKVGSVYFVKDGNHRVSVARERGQAFIDANVIEIDIPVEITPEMGINEVIARCEQVEFMQATRLAELREGAQIVLSVPGGYQKVLEHIGAHRYFMGINQQREVAWEEAVGDWYDQLYLPMVRVTEENGILKEFPGRTHGDLYLWVMEHWWYLREEYQAEVSLEAAAAHFAEEYSERPLPMLMRFLRGRMPPREEGGQTEENVE</sequence>
<dbReference type="InterPro" id="IPR036086">
    <property type="entry name" value="ParB/Sulfiredoxin_sf"/>
</dbReference>
<reference evidence="1 2" key="1">
    <citation type="submission" date="2015-07" db="EMBL/GenBank/DDBJ databases">
        <title>Genome sequence of Ornatilinea apprima DSM 23815.</title>
        <authorList>
            <person name="Hemp J."/>
            <person name="Ward L.M."/>
            <person name="Pace L.A."/>
            <person name="Fischer W.W."/>
        </authorList>
    </citation>
    <scope>NUCLEOTIDE SEQUENCE [LARGE SCALE GENOMIC DNA]</scope>
    <source>
        <strain evidence="1 2">P3M-1</strain>
    </source>
</reference>
<dbReference type="AlphaFoldDB" id="A0A0P6XNG7"/>
<accession>A0A0P6XNG7</accession>
<dbReference type="STRING" id="1134406.ADN00_14635"/>
<evidence type="ECO:0000313" key="2">
    <source>
        <dbReference type="Proteomes" id="UP000050417"/>
    </source>
</evidence>
<keyword evidence="2" id="KW-1185">Reference proteome</keyword>
<organism evidence="1 2">
    <name type="scientific">Ornatilinea apprima</name>
    <dbReference type="NCBI Taxonomy" id="1134406"/>
    <lineage>
        <taxon>Bacteria</taxon>
        <taxon>Bacillati</taxon>
        <taxon>Chloroflexota</taxon>
        <taxon>Anaerolineae</taxon>
        <taxon>Anaerolineales</taxon>
        <taxon>Anaerolineaceae</taxon>
        <taxon>Ornatilinea</taxon>
    </lineage>
</organism>
<dbReference type="OrthoDB" id="1100724at2"/>
<comment type="caution">
    <text evidence="1">The sequence shown here is derived from an EMBL/GenBank/DDBJ whole genome shotgun (WGS) entry which is preliminary data.</text>
</comment>
<dbReference type="SUPFAM" id="SSF110849">
    <property type="entry name" value="ParB/Sulfiredoxin"/>
    <property type="match status" value="1"/>
</dbReference>
<dbReference type="Proteomes" id="UP000050417">
    <property type="component" value="Unassembled WGS sequence"/>
</dbReference>
<proteinExistence type="predicted"/>
<name>A0A0P6XNG7_9CHLR</name>
<dbReference type="EMBL" id="LGCL01000035">
    <property type="protein sequence ID" value="KPL73574.1"/>
    <property type="molecule type" value="Genomic_DNA"/>
</dbReference>
<gene>
    <name evidence="1" type="ORF">ADN00_14635</name>
</gene>
<dbReference type="PATRIC" id="fig|1134406.4.peg.2093"/>
<dbReference type="RefSeq" id="WP_075063774.1">
    <property type="nucleotide sequence ID" value="NZ_LGCL01000035.1"/>
</dbReference>